<dbReference type="Proteomes" id="UP000076661">
    <property type="component" value="Unassembled WGS sequence"/>
</dbReference>
<gene>
    <name evidence="1" type="ORF">N478_22080</name>
</gene>
<proteinExistence type="predicted"/>
<dbReference type="PATRIC" id="fig|1365257.3.peg.3227"/>
<protein>
    <submittedName>
        <fullName evidence="1">Uncharacterized protein</fullName>
    </submittedName>
</protein>
<name>A0A167LEN4_9GAMM</name>
<accession>A0A167LEN4</accession>
<sequence length="73" mass="8405">MQNIIIKSTIGIVMETKEIRYIIEHTFKHAYNLGKEDSLNGIHIPIDTIFNHYLDSPAADELLNTQPRRLAEV</sequence>
<dbReference type="EMBL" id="AUXX01000027">
    <property type="protein sequence ID" value="KZN64386.1"/>
    <property type="molecule type" value="Genomic_DNA"/>
</dbReference>
<evidence type="ECO:0000313" key="2">
    <source>
        <dbReference type="Proteomes" id="UP000076661"/>
    </source>
</evidence>
<dbReference type="AlphaFoldDB" id="A0A167LEN4"/>
<comment type="caution">
    <text evidence="1">The sequence shown here is derived from an EMBL/GenBank/DDBJ whole genome shotgun (WGS) entry which is preliminary data.</text>
</comment>
<reference evidence="1 2" key="1">
    <citation type="submission" date="2013-07" db="EMBL/GenBank/DDBJ databases">
        <title>Comparative Genomic and Metabolomic Analysis of Twelve Strains of Pseudoalteromonas luteoviolacea.</title>
        <authorList>
            <person name="Vynne N.G."/>
            <person name="Mansson M."/>
            <person name="Gram L."/>
        </authorList>
    </citation>
    <scope>NUCLEOTIDE SEQUENCE [LARGE SCALE GENOMIC DNA]</scope>
    <source>
        <strain evidence="1 2">S4060-1</strain>
    </source>
</reference>
<evidence type="ECO:0000313" key="1">
    <source>
        <dbReference type="EMBL" id="KZN64386.1"/>
    </source>
</evidence>
<organism evidence="1 2">
    <name type="scientific">Pseudoalteromonas luteoviolacea S4060-1</name>
    <dbReference type="NCBI Taxonomy" id="1365257"/>
    <lineage>
        <taxon>Bacteria</taxon>
        <taxon>Pseudomonadati</taxon>
        <taxon>Pseudomonadota</taxon>
        <taxon>Gammaproteobacteria</taxon>
        <taxon>Alteromonadales</taxon>
        <taxon>Pseudoalteromonadaceae</taxon>
        <taxon>Pseudoalteromonas</taxon>
    </lineage>
</organism>